<evidence type="ECO:0000313" key="6">
    <source>
        <dbReference type="EMBL" id="OHU56494.1"/>
    </source>
</evidence>
<evidence type="ECO:0000313" key="7">
    <source>
        <dbReference type="EMBL" id="OHU76704.1"/>
    </source>
</evidence>
<dbReference type="EMBL" id="MLIQ01000016">
    <property type="protein sequence ID" value="OHU56494.1"/>
    <property type="molecule type" value="Genomic_DNA"/>
</dbReference>
<dbReference type="PANTHER" id="PTHR46648">
    <property type="entry name" value="HIT FAMILY PROTEIN 1"/>
    <property type="match status" value="1"/>
</dbReference>
<dbReference type="SUPFAM" id="SSF54197">
    <property type="entry name" value="HIT-like"/>
    <property type="match status" value="1"/>
</dbReference>
<evidence type="ECO:0000313" key="5">
    <source>
        <dbReference type="EMBL" id="OHT48239.1"/>
    </source>
</evidence>
<accession>A0A1S1LVA6</accession>
<feature type="domain" description="HIT" evidence="4">
    <location>
        <begin position="6"/>
        <end position="113"/>
    </location>
</feature>
<dbReference type="Proteomes" id="UP000180043">
    <property type="component" value="Unassembled WGS sequence"/>
</dbReference>
<dbReference type="PRINTS" id="PR00332">
    <property type="entry name" value="HISTRIAD"/>
</dbReference>
<dbReference type="EMBL" id="CP041150">
    <property type="protein sequence ID" value="QDF70997.1"/>
    <property type="molecule type" value="Genomic_DNA"/>
</dbReference>
<dbReference type="InterPro" id="IPR011146">
    <property type="entry name" value="HIT-like"/>
</dbReference>
<feature type="active site" description="Tele-AMP-histidine intermediate" evidence="1">
    <location>
        <position position="100"/>
    </location>
</feature>
<dbReference type="AlphaFoldDB" id="A0A1S1LVA6"/>
<proteinExistence type="predicted"/>
<dbReference type="EMBL" id="MLHW01000019">
    <property type="protein sequence ID" value="OHT48239.1"/>
    <property type="molecule type" value="Genomic_DNA"/>
</dbReference>
<dbReference type="Proteomes" id="UP000179441">
    <property type="component" value="Unassembled WGS sequence"/>
</dbReference>
<dbReference type="EMBL" id="MLIS01000002">
    <property type="protein sequence ID" value="OHU76704.1"/>
    <property type="molecule type" value="Genomic_DNA"/>
</dbReference>
<reference evidence="8 12" key="3">
    <citation type="submission" date="2019-06" db="EMBL/GenBank/DDBJ databases">
        <title>Whole geneome sequnce of Mycobacteroides chelonae M77 isolated from bovine milk from Meghalaya, India.</title>
        <authorList>
            <person name="Vise E."/>
            <person name="Das S."/>
            <person name="Garg A."/>
            <person name="Ghatak S."/>
            <person name="Shakuntala I."/>
            <person name="Milton A.A.P."/>
            <person name="Karam A."/>
            <person name="Sanjukta R."/>
            <person name="Puro K."/>
            <person name="Sen A."/>
        </authorList>
    </citation>
    <scope>NUCLEOTIDE SEQUENCE [LARGE SCALE GENOMIC DNA]</scope>
    <source>
        <strain evidence="8 12">M77</strain>
    </source>
</reference>
<dbReference type="CDD" id="cd01277">
    <property type="entry name" value="HINT_subgroup"/>
    <property type="match status" value="1"/>
</dbReference>
<dbReference type="InterPro" id="IPR039384">
    <property type="entry name" value="HINT"/>
</dbReference>
<feature type="short sequence motif" description="Histidine triad motif" evidence="2 3">
    <location>
        <begin position="98"/>
        <end position="102"/>
    </location>
</feature>
<dbReference type="PANTHER" id="PTHR46648:SF1">
    <property type="entry name" value="ADENOSINE 5'-MONOPHOSPHORAMIDASE HNT1"/>
    <property type="match status" value="1"/>
</dbReference>
<evidence type="ECO:0000313" key="12">
    <source>
        <dbReference type="Proteomes" id="UP000317728"/>
    </source>
</evidence>
<evidence type="ECO:0000256" key="2">
    <source>
        <dbReference type="PIRSR" id="PIRSR601310-3"/>
    </source>
</evidence>
<evidence type="ECO:0000313" key="11">
    <source>
        <dbReference type="Proteomes" id="UP000180113"/>
    </source>
</evidence>
<dbReference type="Gene3D" id="3.30.428.10">
    <property type="entry name" value="HIT-like"/>
    <property type="match status" value="1"/>
</dbReference>
<name>A0A1S1LVA6_MYCCH</name>
<evidence type="ECO:0000259" key="4">
    <source>
        <dbReference type="PROSITE" id="PS51084"/>
    </source>
</evidence>
<sequence length="142" mass="15110">MADECLFCGIVSGVVPGVRVAEDADTYAFMDINPGSDGHLLVVPKRHSKDLLEIPAEDLSAVAVAAQRIAKAVVSELGADGVNLLNCCGAHAWQTEFHFHLHVIPRYVDKSKDRLGLPWAPGIRGDALTISALGNRLSNALA</sequence>
<reference evidence="9 10" key="2">
    <citation type="submission" date="2016-10" db="EMBL/GenBank/DDBJ databases">
        <title>Evaluation of Human, Veterinary and Environmental Mycobacterium chelonae Isolates by Core Genome Phylogenomic Analysis, Targeted Gene Comparison, and Anti-microbial Susceptibility Patterns: A Tale of Mistaken Identities.</title>
        <authorList>
            <person name="Fogelson S.B."/>
            <person name="Camus A.C."/>
            <person name="Lorenz W."/>
            <person name="Vasireddy R."/>
            <person name="Vasireddy S."/>
            <person name="Smith T."/>
            <person name="Brown-Elliott B.A."/>
            <person name="Wallace R.J.Jr."/>
            <person name="Hasan N.A."/>
            <person name="Reischl U."/>
            <person name="Sanchez S."/>
        </authorList>
    </citation>
    <scope>NUCLEOTIDE SEQUENCE [LARGE SCALE GENOMIC DNA]</scope>
    <source>
        <strain evidence="6 10">15515</strain>
        <strain evidence="7 9">15518</strain>
    </source>
</reference>
<dbReference type="Proteomes" id="UP000317728">
    <property type="component" value="Chromosome"/>
</dbReference>
<dbReference type="Proteomes" id="UP000180113">
    <property type="component" value="Unassembled WGS sequence"/>
</dbReference>
<evidence type="ECO:0000313" key="8">
    <source>
        <dbReference type="EMBL" id="QDF70997.1"/>
    </source>
</evidence>
<dbReference type="GO" id="GO:0009117">
    <property type="term" value="P:nucleotide metabolic process"/>
    <property type="evidence" value="ECO:0007669"/>
    <property type="project" value="TreeGrafter"/>
</dbReference>
<dbReference type="Pfam" id="PF01230">
    <property type="entry name" value="HIT"/>
    <property type="match status" value="1"/>
</dbReference>
<evidence type="ECO:0000256" key="3">
    <source>
        <dbReference type="PROSITE-ProRule" id="PRU00464"/>
    </source>
</evidence>
<reference evidence="5 11" key="1">
    <citation type="submission" date="2016-10" db="EMBL/GenBank/DDBJ databases">
        <title>Evaluation of Human, Animal and Environmental Mycobacterium chelonae Isolates by Core Genome Phylogenomic Analysis, Targeted Gene Comparison, and Anti-microbial Susceptibility Patterns: A Tale of Mistaken Identities.</title>
        <authorList>
            <person name="Fogelson S.B."/>
            <person name="Camus A.C."/>
            <person name="Lorenz W."/>
            <person name="Vasireddy R."/>
            <person name="Vasireddy S."/>
            <person name="Smith T."/>
            <person name="Brown-Elliott B.A."/>
            <person name="Wallace R.J.Jr."/>
            <person name="Hasan N.A."/>
            <person name="Reischl U."/>
            <person name="Sanchez S."/>
        </authorList>
    </citation>
    <scope>NUCLEOTIDE SEQUENCE [LARGE SCALE GENOMIC DNA]</scope>
    <source>
        <strain evidence="5 11">42895</strain>
    </source>
</reference>
<gene>
    <name evidence="5" type="ORF">BKG62_21680</name>
    <name evidence="6" type="ORF">BKG82_14655</name>
    <name evidence="7" type="ORF">BKG84_21385</name>
    <name evidence="8" type="ORF">FJK96_13120</name>
</gene>
<evidence type="ECO:0000313" key="9">
    <source>
        <dbReference type="Proteomes" id="UP000179441"/>
    </source>
</evidence>
<dbReference type="PROSITE" id="PS51084">
    <property type="entry name" value="HIT_2"/>
    <property type="match status" value="1"/>
</dbReference>
<protein>
    <submittedName>
        <fullName evidence="7">HIT family protein</fullName>
    </submittedName>
</protein>
<dbReference type="InterPro" id="IPR001310">
    <property type="entry name" value="Histidine_triad_HIT"/>
</dbReference>
<dbReference type="InterPro" id="IPR036265">
    <property type="entry name" value="HIT-like_sf"/>
</dbReference>
<evidence type="ECO:0000313" key="10">
    <source>
        <dbReference type="Proteomes" id="UP000180043"/>
    </source>
</evidence>
<keyword evidence="9" id="KW-1185">Reference proteome</keyword>
<evidence type="ECO:0000256" key="1">
    <source>
        <dbReference type="PIRSR" id="PIRSR601310-1"/>
    </source>
</evidence>
<dbReference type="RefSeq" id="WP_057965865.1">
    <property type="nucleotide sequence ID" value="NZ_BSAK01000015.1"/>
</dbReference>
<organism evidence="7 9">
    <name type="scientific">Mycobacteroides chelonae</name>
    <name type="common">Mycobacterium chelonae</name>
    <dbReference type="NCBI Taxonomy" id="1774"/>
    <lineage>
        <taxon>Bacteria</taxon>
        <taxon>Bacillati</taxon>
        <taxon>Actinomycetota</taxon>
        <taxon>Actinomycetes</taxon>
        <taxon>Mycobacteriales</taxon>
        <taxon>Mycobacteriaceae</taxon>
        <taxon>Mycobacteroides</taxon>
    </lineage>
</organism>
<dbReference type="GO" id="GO:0003824">
    <property type="term" value="F:catalytic activity"/>
    <property type="evidence" value="ECO:0007669"/>
    <property type="project" value="InterPro"/>
</dbReference>